<feature type="transmembrane region" description="Helical" evidence="9">
    <location>
        <begin position="28"/>
        <end position="47"/>
    </location>
</feature>
<dbReference type="SUPFAM" id="SSF81345">
    <property type="entry name" value="ABC transporter involved in vitamin B12 uptake, BtuC"/>
    <property type="match status" value="1"/>
</dbReference>
<feature type="transmembrane region" description="Helical" evidence="9">
    <location>
        <begin position="59"/>
        <end position="79"/>
    </location>
</feature>
<name>A0A212LP28_9FIRM</name>
<evidence type="ECO:0000256" key="2">
    <source>
        <dbReference type="ARBA" id="ARBA00008034"/>
    </source>
</evidence>
<evidence type="ECO:0000256" key="4">
    <source>
        <dbReference type="ARBA" id="ARBA00022475"/>
    </source>
</evidence>
<keyword evidence="7 9" id="KW-0472">Membrane</keyword>
<dbReference type="PANTHER" id="PTHR30477:SF8">
    <property type="entry name" value="METAL TRANSPORT SYSTEM MEMBRANE PROTEIN CT_070-RELATED"/>
    <property type="match status" value="1"/>
</dbReference>
<dbReference type="InterPro" id="IPR001626">
    <property type="entry name" value="ABC_TroCD"/>
</dbReference>
<dbReference type="GO" id="GO:0010043">
    <property type="term" value="P:response to zinc ion"/>
    <property type="evidence" value="ECO:0007669"/>
    <property type="project" value="TreeGrafter"/>
</dbReference>
<keyword evidence="3 8" id="KW-0813">Transport</keyword>
<dbReference type="CDD" id="cd06550">
    <property type="entry name" value="TM_ABC_iron-siderophores_like"/>
    <property type="match status" value="1"/>
</dbReference>
<dbReference type="Pfam" id="PF00950">
    <property type="entry name" value="ABC-3"/>
    <property type="match status" value="1"/>
</dbReference>
<protein>
    <submittedName>
        <fullName evidence="10">Zinc transport system membrane protein TroD</fullName>
    </submittedName>
</protein>
<feature type="transmembrane region" description="Helical" evidence="9">
    <location>
        <begin position="113"/>
        <end position="131"/>
    </location>
</feature>
<feature type="transmembrane region" description="Helical" evidence="9">
    <location>
        <begin position="223"/>
        <end position="245"/>
    </location>
</feature>
<comment type="subcellular location">
    <subcellularLocation>
        <location evidence="1 8">Cell membrane</location>
        <topology evidence="1 8">Multi-pass membrane protein</topology>
    </subcellularLocation>
</comment>
<dbReference type="AlphaFoldDB" id="A0A212LP28"/>
<evidence type="ECO:0000313" key="10">
    <source>
        <dbReference type="EMBL" id="SCM79298.1"/>
    </source>
</evidence>
<evidence type="ECO:0000256" key="9">
    <source>
        <dbReference type="SAM" id="Phobius"/>
    </source>
</evidence>
<dbReference type="EMBL" id="FMJE01000002">
    <property type="protein sequence ID" value="SCM79298.1"/>
    <property type="molecule type" value="Genomic_DNA"/>
</dbReference>
<keyword evidence="6 9" id="KW-1133">Transmembrane helix</keyword>
<feature type="transmembrane region" description="Helical" evidence="9">
    <location>
        <begin position="5"/>
        <end position="22"/>
    </location>
</feature>
<comment type="similarity">
    <text evidence="2 8">Belongs to the ABC-3 integral membrane protein family.</text>
</comment>
<feature type="transmembrane region" description="Helical" evidence="9">
    <location>
        <begin position="143"/>
        <end position="166"/>
    </location>
</feature>
<organism evidence="10">
    <name type="scientific">uncultured Sporomusa sp</name>
    <dbReference type="NCBI Taxonomy" id="307249"/>
    <lineage>
        <taxon>Bacteria</taxon>
        <taxon>Bacillati</taxon>
        <taxon>Bacillota</taxon>
        <taxon>Negativicutes</taxon>
        <taxon>Selenomonadales</taxon>
        <taxon>Sporomusaceae</taxon>
        <taxon>Sporomusa</taxon>
        <taxon>environmental samples</taxon>
    </lineage>
</organism>
<dbReference type="GO" id="GO:0043190">
    <property type="term" value="C:ATP-binding cassette (ABC) transporter complex"/>
    <property type="evidence" value="ECO:0007669"/>
    <property type="project" value="InterPro"/>
</dbReference>
<keyword evidence="5 8" id="KW-0812">Transmembrane</keyword>
<evidence type="ECO:0000256" key="5">
    <source>
        <dbReference type="ARBA" id="ARBA00022692"/>
    </source>
</evidence>
<keyword evidence="4" id="KW-1003">Cell membrane</keyword>
<feature type="transmembrane region" description="Helical" evidence="9">
    <location>
        <begin position="172"/>
        <end position="192"/>
    </location>
</feature>
<sequence>MMSDAISHTILLGIVIAFFITHDLNSPLLLIGAALMGLVTVFLVEFIQKVQKISEDSSIGLVFPLLFSIGVLLISRYAGDVHLDTDAVLLGELAFAPFDRLVVNNVDIGPKSLYVMACILSLNLGYIGLFYKELKLVTFDPILAGVLGISPAIVHYSLMTMVSVTAVGAFNAVGAILVVALMIGPPATAYFITEKLQHMILASVFFGILSAVTGYAASFWLDVSIAGSMATMTGLIFFTVIMTAPRKGIIAVIRRSCQQKYEFAGLALLIHLLTLEARKPGGGQGQADDLVNQLQWQASFFHRVLDRLVINQYAALQANEIRITAEGRSYVQQSKLYRQLSGYEV</sequence>
<feature type="transmembrane region" description="Helical" evidence="9">
    <location>
        <begin position="199"/>
        <end position="217"/>
    </location>
</feature>
<evidence type="ECO:0000256" key="7">
    <source>
        <dbReference type="ARBA" id="ARBA00023136"/>
    </source>
</evidence>
<reference evidence="10" key="1">
    <citation type="submission" date="2016-08" db="EMBL/GenBank/DDBJ databases">
        <authorList>
            <person name="Seilhamer J.J."/>
        </authorList>
    </citation>
    <scope>NUCLEOTIDE SEQUENCE</scope>
    <source>
        <strain evidence="10">86</strain>
    </source>
</reference>
<dbReference type="GO" id="GO:0055085">
    <property type="term" value="P:transmembrane transport"/>
    <property type="evidence" value="ECO:0007669"/>
    <property type="project" value="InterPro"/>
</dbReference>
<evidence type="ECO:0000256" key="8">
    <source>
        <dbReference type="RuleBase" id="RU003943"/>
    </source>
</evidence>
<accession>A0A212LP28</accession>
<gene>
    <name evidence="10" type="primary">troD</name>
    <name evidence="10" type="ORF">KL86SPO_20499</name>
</gene>
<evidence type="ECO:0000256" key="3">
    <source>
        <dbReference type="ARBA" id="ARBA00022448"/>
    </source>
</evidence>
<evidence type="ECO:0000256" key="6">
    <source>
        <dbReference type="ARBA" id="ARBA00022989"/>
    </source>
</evidence>
<dbReference type="PANTHER" id="PTHR30477">
    <property type="entry name" value="ABC-TRANSPORTER METAL-BINDING PROTEIN"/>
    <property type="match status" value="1"/>
</dbReference>
<proteinExistence type="inferred from homology"/>
<dbReference type="InterPro" id="IPR037294">
    <property type="entry name" value="ABC_BtuC-like"/>
</dbReference>
<evidence type="ECO:0000256" key="1">
    <source>
        <dbReference type="ARBA" id="ARBA00004651"/>
    </source>
</evidence>
<dbReference type="Gene3D" id="1.10.3470.10">
    <property type="entry name" value="ABC transporter involved in vitamin B12 uptake, BtuC"/>
    <property type="match status" value="1"/>
</dbReference>